<comment type="caution">
    <text evidence="1">The sequence shown here is derived from an EMBL/GenBank/DDBJ whole genome shotgun (WGS) entry which is preliminary data.</text>
</comment>
<reference evidence="1 2" key="1">
    <citation type="submission" date="2024-02" db="EMBL/GenBank/DDBJ databases">
        <title>FIRST GENOME SEQUENCES OF Leishmania (Viannia) shawi, Leishmania (Viannia) lindenbergi AND Leishmania (Viannia) utingensis.</title>
        <authorList>
            <person name="Resadore F."/>
            <person name="Custodio M.G.F."/>
            <person name="Boite M.C."/>
            <person name="Cupolillo E."/>
            <person name="Ferreira G.E.M."/>
        </authorList>
    </citation>
    <scope>NUCLEOTIDE SEQUENCE [LARGE SCALE GENOMIC DNA]</scope>
    <source>
        <strain evidence="1 2">MCEB/BR/1984/M8408</strain>
    </source>
</reference>
<name>A0ABR3E1J3_9TRYP</name>
<keyword evidence="2" id="KW-1185">Reference proteome</keyword>
<gene>
    <name evidence="1" type="ORF">Q4I29_006070</name>
</gene>
<evidence type="ECO:0008006" key="3">
    <source>
        <dbReference type="Google" id="ProtNLM"/>
    </source>
</evidence>
<dbReference type="Proteomes" id="UP001443563">
    <property type="component" value="Unassembled WGS sequence"/>
</dbReference>
<evidence type="ECO:0000313" key="1">
    <source>
        <dbReference type="EMBL" id="KAL0499373.1"/>
    </source>
</evidence>
<sequence length="82" mass="9045">MCVCVCVCAYKPCTTQPMRCTLDLEPSPPVFWFVAIDVSFFLLVSLERSIQQGECTDVVDTFPFLVSSSASLFLLTPLLCGN</sequence>
<proteinExistence type="predicted"/>
<dbReference type="EMBL" id="JBAMZM010000032">
    <property type="protein sequence ID" value="KAL0499373.1"/>
    <property type="molecule type" value="Genomic_DNA"/>
</dbReference>
<organism evidence="1 2">
    <name type="scientific">Leishmania shawi</name>
    <dbReference type="NCBI Taxonomy" id="5680"/>
    <lineage>
        <taxon>Eukaryota</taxon>
        <taxon>Discoba</taxon>
        <taxon>Euglenozoa</taxon>
        <taxon>Kinetoplastea</taxon>
        <taxon>Metakinetoplastina</taxon>
        <taxon>Trypanosomatida</taxon>
        <taxon>Trypanosomatidae</taxon>
        <taxon>Leishmaniinae</taxon>
        <taxon>Leishmania</taxon>
        <taxon>Leishmania guyanensis species complex</taxon>
    </lineage>
</organism>
<accession>A0ABR3E1J3</accession>
<protein>
    <recommendedName>
        <fullName evidence="3">Secreted protein</fullName>
    </recommendedName>
</protein>
<evidence type="ECO:0000313" key="2">
    <source>
        <dbReference type="Proteomes" id="UP001443563"/>
    </source>
</evidence>